<evidence type="ECO:0000313" key="7">
    <source>
        <dbReference type="Proteomes" id="UP000502958"/>
    </source>
</evidence>
<evidence type="ECO:0000313" key="6">
    <source>
        <dbReference type="EMBL" id="QIE02269.1"/>
    </source>
</evidence>
<sequence>MIIDNISHQDVKIIHDLDTNSSRKENSFLNYIKTALEEISNNQHHENTETKKFILNESGVSLNDVMINIEKSAISIQMAIQIRNKITSAYQEIMSQQV</sequence>
<protein>
    <recommendedName>
        <fullName evidence="3 5">Flagellar hook-basal body complex protein FliE</fullName>
    </recommendedName>
</protein>
<evidence type="ECO:0000256" key="5">
    <source>
        <dbReference type="HAMAP-Rule" id="MF_00724"/>
    </source>
</evidence>
<organism evidence="6 7">
    <name type="scientific">Buchnera aphidicola subsp. Uroleucon sonchi</name>
    <dbReference type="NCBI Taxonomy" id="118118"/>
    <lineage>
        <taxon>Bacteria</taxon>
        <taxon>Pseudomonadati</taxon>
        <taxon>Pseudomonadota</taxon>
        <taxon>Gammaproteobacteria</taxon>
        <taxon>Enterobacterales</taxon>
        <taxon>Erwiniaceae</taxon>
        <taxon>Buchnera</taxon>
    </lineage>
</organism>
<reference evidence="6 7" key="1">
    <citation type="submission" date="2020-01" db="EMBL/GenBank/DDBJ databases">
        <title>Complete genome of Buchnera aphidicola isolated from Chaitophorus populeti.</title>
        <authorList>
            <person name="Park J."/>
            <person name="Xi H."/>
        </authorList>
    </citation>
    <scope>NUCLEOTIDE SEQUENCE [LARGE SCALE GENOMIC DNA]</scope>
    <source>
        <strain evidence="6 7">UsonBac</strain>
    </source>
</reference>
<dbReference type="PANTHER" id="PTHR34653:SF1">
    <property type="entry name" value="FLAGELLAR HOOK-BASAL BODY COMPLEX PROTEIN FLIE"/>
    <property type="match status" value="1"/>
</dbReference>
<comment type="similarity">
    <text evidence="2 5">Belongs to the FliE family.</text>
</comment>
<evidence type="ECO:0000256" key="3">
    <source>
        <dbReference type="ARBA" id="ARBA00018024"/>
    </source>
</evidence>
<dbReference type="EMBL" id="CP047588">
    <property type="protein sequence ID" value="QIE02269.1"/>
    <property type="molecule type" value="Genomic_DNA"/>
</dbReference>
<dbReference type="Proteomes" id="UP000502958">
    <property type="component" value="Chromosome"/>
</dbReference>
<dbReference type="GO" id="GO:0005198">
    <property type="term" value="F:structural molecule activity"/>
    <property type="evidence" value="ECO:0007669"/>
    <property type="project" value="UniProtKB-UniRule"/>
</dbReference>
<keyword evidence="6" id="KW-0966">Cell projection</keyword>
<evidence type="ECO:0000256" key="2">
    <source>
        <dbReference type="ARBA" id="ARBA00009272"/>
    </source>
</evidence>
<dbReference type="PANTHER" id="PTHR34653">
    <property type="match status" value="1"/>
</dbReference>
<dbReference type="GO" id="GO:0009425">
    <property type="term" value="C:bacterial-type flagellum basal body"/>
    <property type="evidence" value="ECO:0007669"/>
    <property type="project" value="UniProtKB-SubCell"/>
</dbReference>
<dbReference type="PRINTS" id="PR01006">
    <property type="entry name" value="FLGHOOKFLIE"/>
</dbReference>
<keyword evidence="4 5" id="KW-0975">Bacterial flagellum</keyword>
<dbReference type="Pfam" id="PF02049">
    <property type="entry name" value="FliE"/>
    <property type="match status" value="1"/>
</dbReference>
<keyword evidence="6" id="KW-0282">Flagellum</keyword>
<name>A0A6C1FIQ5_BUCUN</name>
<gene>
    <name evidence="5 6" type="primary">fliE</name>
    <name evidence="6" type="ORF">GUU85_00340</name>
</gene>
<evidence type="ECO:0000256" key="1">
    <source>
        <dbReference type="ARBA" id="ARBA00004117"/>
    </source>
</evidence>
<accession>A0A6C1FIQ5</accession>
<dbReference type="AlphaFoldDB" id="A0A6C1FIQ5"/>
<dbReference type="NCBIfam" id="TIGR00205">
    <property type="entry name" value="fliE"/>
    <property type="match status" value="1"/>
</dbReference>
<dbReference type="GO" id="GO:0003774">
    <property type="term" value="F:cytoskeletal motor activity"/>
    <property type="evidence" value="ECO:0007669"/>
    <property type="project" value="InterPro"/>
</dbReference>
<dbReference type="GO" id="GO:0071973">
    <property type="term" value="P:bacterial-type flagellum-dependent cell motility"/>
    <property type="evidence" value="ECO:0007669"/>
    <property type="project" value="InterPro"/>
</dbReference>
<dbReference type="HAMAP" id="MF_00724">
    <property type="entry name" value="FliE"/>
    <property type="match status" value="1"/>
</dbReference>
<keyword evidence="6" id="KW-0969">Cilium</keyword>
<evidence type="ECO:0000256" key="4">
    <source>
        <dbReference type="ARBA" id="ARBA00023143"/>
    </source>
</evidence>
<dbReference type="InterPro" id="IPR001624">
    <property type="entry name" value="FliE"/>
</dbReference>
<proteinExistence type="inferred from homology"/>
<comment type="subcellular location">
    <subcellularLocation>
        <location evidence="1 5">Bacterial flagellum basal body</location>
    </subcellularLocation>
</comment>